<keyword evidence="1" id="KW-0812">Transmembrane</keyword>
<reference evidence="2 3" key="1">
    <citation type="submission" date="2019-12" db="EMBL/GenBank/DDBJ databases">
        <title>Enteriobacteria Tanzani isolates_8377-8380.</title>
        <authorList>
            <person name="Subbiah M."/>
            <person name="Call D."/>
        </authorList>
    </citation>
    <scope>NUCLEOTIDE SEQUENCE [LARGE SCALE GENOMIC DNA]</scope>
    <source>
        <strain evidence="2 3">8378wH8</strain>
    </source>
</reference>
<sequence length="191" mass="22287">MLEHHLLDNYFTFLKRYAQCTFLHWNMRDNNYGFQALQHRFSVLGGEPFILTDDRKLDLARAAVSIYGRSYIGHTAKSGRAGRMLALVEKNGIADKDVLAGAEEAEAYVKGKYRELEMSTLRKVDILCNIAERIHDRTLKTNNKWFWPRSWHPYWLTMRLKEHPLVTGLIVLGIFLGVITKGLDLYAWWQQ</sequence>
<comment type="caution">
    <text evidence="2">The sequence shown here is derived from an EMBL/GenBank/DDBJ whole genome shotgun (WGS) entry which is preliminary data.</text>
</comment>
<dbReference type="Proteomes" id="UP000462410">
    <property type="component" value="Unassembled WGS sequence"/>
</dbReference>
<keyword evidence="1" id="KW-1133">Transmembrane helix</keyword>
<feature type="transmembrane region" description="Helical" evidence="1">
    <location>
        <begin position="165"/>
        <end position="189"/>
    </location>
</feature>
<organism evidence="2 3">
    <name type="scientific">Escherichia coli</name>
    <dbReference type="NCBI Taxonomy" id="562"/>
    <lineage>
        <taxon>Bacteria</taxon>
        <taxon>Pseudomonadati</taxon>
        <taxon>Pseudomonadota</taxon>
        <taxon>Gammaproteobacteria</taxon>
        <taxon>Enterobacterales</taxon>
        <taxon>Enterobacteriaceae</taxon>
        <taxon>Escherichia</taxon>
    </lineage>
</organism>
<accession>A0A8T6A623</accession>
<dbReference type="AlphaFoldDB" id="A0A8T6A623"/>
<proteinExistence type="predicted"/>
<name>A0A8T6A623_ECOLX</name>
<keyword evidence="1" id="KW-0472">Membrane</keyword>
<evidence type="ECO:0000313" key="3">
    <source>
        <dbReference type="Proteomes" id="UP000462410"/>
    </source>
</evidence>
<evidence type="ECO:0000256" key="1">
    <source>
        <dbReference type="SAM" id="Phobius"/>
    </source>
</evidence>
<dbReference type="EMBL" id="WTRC01001223">
    <property type="protein sequence ID" value="MWT25286.1"/>
    <property type="molecule type" value="Genomic_DNA"/>
</dbReference>
<gene>
    <name evidence="2" type="ORF">GP965_30995</name>
</gene>
<evidence type="ECO:0000313" key="2">
    <source>
        <dbReference type="EMBL" id="MWT25286.1"/>
    </source>
</evidence>
<protein>
    <submittedName>
        <fullName evidence="2">Uncharacterized protein</fullName>
    </submittedName>
</protein>